<keyword evidence="3" id="KW-1185">Reference proteome</keyword>
<dbReference type="AlphaFoldDB" id="A0A6G9H795"/>
<evidence type="ECO:0000313" key="2">
    <source>
        <dbReference type="EMBL" id="QIQ06415.1"/>
    </source>
</evidence>
<dbReference type="Proteomes" id="UP000501179">
    <property type="component" value="Chromosome"/>
</dbReference>
<evidence type="ECO:0000313" key="3">
    <source>
        <dbReference type="Proteomes" id="UP000501179"/>
    </source>
</evidence>
<feature type="region of interest" description="Disordered" evidence="1">
    <location>
        <begin position="196"/>
        <end position="226"/>
    </location>
</feature>
<dbReference type="KEGG" id="slia:HA039_32565"/>
<reference evidence="2 3" key="1">
    <citation type="submission" date="2020-03" db="EMBL/GenBank/DDBJ databases">
        <title>A novel species.</title>
        <authorList>
            <person name="Gao J."/>
        </authorList>
    </citation>
    <scope>NUCLEOTIDE SEQUENCE [LARGE SCALE GENOMIC DNA]</scope>
    <source>
        <strain evidence="2 3">QMT-12</strain>
    </source>
</reference>
<dbReference type="InterPro" id="IPR018721">
    <property type="entry name" value="DUF2252"/>
</dbReference>
<evidence type="ECO:0000256" key="1">
    <source>
        <dbReference type="SAM" id="MobiDB-lite"/>
    </source>
</evidence>
<dbReference type="PANTHER" id="PTHR39441:SF1">
    <property type="entry name" value="DUF2252 DOMAIN-CONTAINING PROTEIN"/>
    <property type="match status" value="1"/>
</dbReference>
<gene>
    <name evidence="2" type="ORF">HA039_32565</name>
</gene>
<organism evidence="2 3">
    <name type="scientific">Streptomyces liangshanensis</name>
    <dbReference type="NCBI Taxonomy" id="2717324"/>
    <lineage>
        <taxon>Bacteria</taxon>
        <taxon>Bacillati</taxon>
        <taxon>Actinomycetota</taxon>
        <taxon>Actinomycetes</taxon>
        <taxon>Kitasatosporales</taxon>
        <taxon>Streptomycetaceae</taxon>
        <taxon>Streptomyces</taxon>
    </lineage>
</organism>
<accession>A0A6G9H795</accession>
<dbReference type="PANTHER" id="PTHR39441">
    <property type="entry name" value="DUF2252 DOMAIN-CONTAINING PROTEIN"/>
    <property type="match status" value="1"/>
</dbReference>
<dbReference type="RefSeq" id="WP_167035491.1">
    <property type="nucleotide sequence ID" value="NZ_CP050177.1"/>
</dbReference>
<feature type="compositionally biased region" description="Low complexity" evidence="1">
    <location>
        <begin position="205"/>
        <end position="222"/>
    </location>
</feature>
<dbReference type="EMBL" id="CP050177">
    <property type="protein sequence ID" value="QIQ06415.1"/>
    <property type="molecule type" value="Genomic_DNA"/>
</dbReference>
<protein>
    <submittedName>
        <fullName evidence="2">DUF2252 domain-containing protein</fullName>
    </submittedName>
</protein>
<sequence>MTTPADRALVGRAARHHASRSSHGLWIPPAHRTDPLAVLASRNSRRLPELLPLHYARMAASPFAFLRGATAVMAADLAHSPRTGLTVQLCGDAHLLNFGFAASPERALLFDLNNFDETLPGPFEWDVKRLAVSIAVAARDNGQPDGRAREAARAAAEAYRTWMRRLADLGELDVWYRHLDTTDLLALVRAGQRGPARTDAGAAEGSGDPAGSPDPSAAADPSAARHRTSLRALEKLTDTPGGRRRITPDPPVLEPVGRIDAAALRRIFIGYRSTLPEDRRVLLDRFRFVDVARQVVGVGGVGIRCHLVLLEGRDSADPLFLQIKEAGPSALEPPLPRSAYEHQGHRVVAGQRLIQAAADPFLGWVTGPEGRHFYWRQLRDVKGASDVGDLTPALLLDHARLCGTALARAHARSGDRIAIASYLGAADTFDRAVADFALRYADRTAQDHARLRAVLASGRIPAAS</sequence>
<dbReference type="Pfam" id="PF10009">
    <property type="entry name" value="DUF2252"/>
    <property type="match status" value="2"/>
</dbReference>
<name>A0A6G9H795_9ACTN</name>
<proteinExistence type="predicted"/>